<dbReference type="PANTHER" id="PTHR43297:SF2">
    <property type="entry name" value="DIPEPTIDE TRANSPORT ATP-BINDING PROTEIN DPPD"/>
    <property type="match status" value="1"/>
</dbReference>
<organism evidence="9 10">
    <name type="scientific">Ornithinimicrobium faecis</name>
    <dbReference type="NCBI Taxonomy" id="2934158"/>
    <lineage>
        <taxon>Bacteria</taxon>
        <taxon>Bacillati</taxon>
        <taxon>Actinomycetota</taxon>
        <taxon>Actinomycetes</taxon>
        <taxon>Micrococcales</taxon>
        <taxon>Ornithinimicrobiaceae</taxon>
        <taxon>Ornithinimicrobium</taxon>
    </lineage>
</organism>
<evidence type="ECO:0000256" key="7">
    <source>
        <dbReference type="ARBA" id="ARBA00023136"/>
    </source>
</evidence>
<evidence type="ECO:0000256" key="2">
    <source>
        <dbReference type="ARBA" id="ARBA00005417"/>
    </source>
</evidence>
<reference evidence="9" key="1">
    <citation type="submission" date="2022-06" db="EMBL/GenBank/DDBJ databases">
        <title>Ornithinimicrobium HY1793.</title>
        <authorList>
            <person name="Huang Y."/>
        </authorList>
    </citation>
    <scope>NUCLEOTIDE SEQUENCE</scope>
    <source>
        <strain evidence="9">HY1793</strain>
    </source>
</reference>
<feature type="domain" description="ABC transporter" evidence="8">
    <location>
        <begin position="9"/>
        <end position="259"/>
    </location>
</feature>
<dbReference type="InterPro" id="IPR050388">
    <property type="entry name" value="ABC_Ni/Peptide_Import"/>
</dbReference>
<dbReference type="NCBIfam" id="TIGR01727">
    <property type="entry name" value="oligo_HPY"/>
    <property type="match status" value="1"/>
</dbReference>
<protein>
    <submittedName>
        <fullName evidence="9">ABC transporter ATP-binding protein</fullName>
    </submittedName>
</protein>
<gene>
    <name evidence="9" type="ORF">NF556_02200</name>
</gene>
<keyword evidence="3" id="KW-0813">Transport</keyword>
<comment type="subcellular location">
    <subcellularLocation>
        <location evidence="1">Cell membrane</location>
        <topology evidence="1">Peripheral membrane protein</topology>
    </subcellularLocation>
</comment>
<accession>A0ABY4YUP5</accession>
<evidence type="ECO:0000256" key="6">
    <source>
        <dbReference type="ARBA" id="ARBA00022840"/>
    </source>
</evidence>
<dbReference type="Pfam" id="PF08352">
    <property type="entry name" value="oligo_HPY"/>
    <property type="match status" value="1"/>
</dbReference>
<dbReference type="CDD" id="cd03257">
    <property type="entry name" value="ABC_NikE_OppD_transporters"/>
    <property type="match status" value="1"/>
</dbReference>
<evidence type="ECO:0000313" key="10">
    <source>
        <dbReference type="Proteomes" id="UP001056455"/>
    </source>
</evidence>
<dbReference type="InterPro" id="IPR003439">
    <property type="entry name" value="ABC_transporter-like_ATP-bd"/>
</dbReference>
<dbReference type="InterPro" id="IPR003593">
    <property type="entry name" value="AAA+_ATPase"/>
</dbReference>
<dbReference type="SUPFAM" id="SSF52540">
    <property type="entry name" value="P-loop containing nucleoside triphosphate hydrolases"/>
    <property type="match status" value="1"/>
</dbReference>
<dbReference type="Pfam" id="PF00005">
    <property type="entry name" value="ABC_tran"/>
    <property type="match status" value="1"/>
</dbReference>
<dbReference type="PANTHER" id="PTHR43297">
    <property type="entry name" value="OLIGOPEPTIDE TRANSPORT ATP-BINDING PROTEIN APPD"/>
    <property type="match status" value="1"/>
</dbReference>
<keyword evidence="7" id="KW-0472">Membrane</keyword>
<dbReference type="PROSITE" id="PS50893">
    <property type="entry name" value="ABC_TRANSPORTER_2"/>
    <property type="match status" value="1"/>
</dbReference>
<evidence type="ECO:0000256" key="3">
    <source>
        <dbReference type="ARBA" id="ARBA00022448"/>
    </source>
</evidence>
<dbReference type="InterPro" id="IPR013563">
    <property type="entry name" value="Oligopep_ABC_C"/>
</dbReference>
<name>A0ABY4YUP5_9MICO</name>
<keyword evidence="6 9" id="KW-0067">ATP-binding</keyword>
<dbReference type="InterPro" id="IPR017871">
    <property type="entry name" value="ABC_transporter-like_CS"/>
</dbReference>
<evidence type="ECO:0000256" key="4">
    <source>
        <dbReference type="ARBA" id="ARBA00022475"/>
    </source>
</evidence>
<comment type="similarity">
    <text evidence="2">Belongs to the ABC transporter superfamily.</text>
</comment>
<evidence type="ECO:0000313" key="9">
    <source>
        <dbReference type="EMBL" id="USQ80499.1"/>
    </source>
</evidence>
<sequence>MNENGRVLLDVQDLSVEFRTGDGMLEALSGVDFTVREGEVVAVVGESGSGKSVTALGIMGLLGNGRVSGGRIMWDGLTDLATAKPKNFRAIRGNDIAMIFQDPMTSLDPLYTIGNQLCETLRLHRRMSRREARTQAIELLGMVGIPDPDSKVDAYPHEMSGGQRQRVMIAIALACSPRLLIADEPTTALDVTVEAQVLALLRDLQRDKNVSLMLITHDMGVVAEMADRVVVFYAGRVAEQGSVDDILQNPRHPYTQALLQAIPRPTTPRDEPMPAIAGNVPALHEMPSGCRFAARCPLAHDACEEQPPPVAITAEHSAACWLAADDRASVVLEGSPA</sequence>
<dbReference type="GO" id="GO:0005524">
    <property type="term" value="F:ATP binding"/>
    <property type="evidence" value="ECO:0007669"/>
    <property type="project" value="UniProtKB-KW"/>
</dbReference>
<dbReference type="EMBL" id="CP099489">
    <property type="protein sequence ID" value="USQ80499.1"/>
    <property type="molecule type" value="Genomic_DNA"/>
</dbReference>
<dbReference type="SMART" id="SM00382">
    <property type="entry name" value="AAA"/>
    <property type="match status" value="1"/>
</dbReference>
<dbReference type="PROSITE" id="PS00211">
    <property type="entry name" value="ABC_TRANSPORTER_1"/>
    <property type="match status" value="1"/>
</dbReference>
<evidence type="ECO:0000256" key="1">
    <source>
        <dbReference type="ARBA" id="ARBA00004202"/>
    </source>
</evidence>
<keyword evidence="4" id="KW-1003">Cell membrane</keyword>
<evidence type="ECO:0000259" key="8">
    <source>
        <dbReference type="PROSITE" id="PS50893"/>
    </source>
</evidence>
<evidence type="ECO:0000256" key="5">
    <source>
        <dbReference type="ARBA" id="ARBA00022741"/>
    </source>
</evidence>
<dbReference type="Proteomes" id="UP001056455">
    <property type="component" value="Chromosome"/>
</dbReference>
<dbReference type="Gene3D" id="3.40.50.300">
    <property type="entry name" value="P-loop containing nucleotide triphosphate hydrolases"/>
    <property type="match status" value="1"/>
</dbReference>
<dbReference type="RefSeq" id="WP_252593874.1">
    <property type="nucleotide sequence ID" value="NZ_CP099489.1"/>
</dbReference>
<keyword evidence="5" id="KW-0547">Nucleotide-binding</keyword>
<dbReference type="InterPro" id="IPR027417">
    <property type="entry name" value="P-loop_NTPase"/>
</dbReference>
<proteinExistence type="inferred from homology"/>
<keyword evidence="10" id="KW-1185">Reference proteome</keyword>